<dbReference type="EMBL" id="CAKKLH010000050">
    <property type="protein sequence ID" value="CAH0101068.1"/>
    <property type="molecule type" value="Genomic_DNA"/>
</dbReference>
<reference evidence="3" key="1">
    <citation type="submission" date="2021-11" db="EMBL/GenBank/DDBJ databases">
        <authorList>
            <person name="Schell T."/>
        </authorList>
    </citation>
    <scope>NUCLEOTIDE SEQUENCE</scope>
    <source>
        <strain evidence="3">M5</strain>
    </source>
</reference>
<dbReference type="OrthoDB" id="10012075at2759"/>
<comment type="caution">
    <text evidence="3">The sequence shown here is derived from an EMBL/GenBank/DDBJ whole genome shotgun (WGS) entry which is preliminary data.</text>
</comment>
<dbReference type="Gene3D" id="2.60.40.10">
    <property type="entry name" value="Immunoglobulins"/>
    <property type="match status" value="1"/>
</dbReference>
<dbReference type="Proteomes" id="UP000789390">
    <property type="component" value="Unassembled WGS sequence"/>
</dbReference>
<accession>A0A8J2RJY4</accession>
<keyword evidence="4" id="KW-1185">Reference proteome</keyword>
<name>A0A8J2RJY4_9CRUS</name>
<dbReference type="InterPro" id="IPR036179">
    <property type="entry name" value="Ig-like_dom_sf"/>
</dbReference>
<dbReference type="InterPro" id="IPR013783">
    <property type="entry name" value="Ig-like_fold"/>
</dbReference>
<feature type="transmembrane region" description="Helical" evidence="1">
    <location>
        <begin position="6"/>
        <end position="24"/>
    </location>
</feature>
<protein>
    <recommendedName>
        <fullName evidence="2">Ig-like domain-containing protein</fullName>
    </recommendedName>
</protein>
<sequence length="79" mass="8766">MKHVYHLFKSIIIFILVGITAITGDPQFAESIRNVTVTLGREATLSCVIDNLAEYKVGWLRAEDQTILSLQSSPSCRDA</sequence>
<dbReference type="AlphaFoldDB" id="A0A8J2RJY4"/>
<keyword evidence="1" id="KW-0812">Transmembrane</keyword>
<evidence type="ECO:0000256" key="1">
    <source>
        <dbReference type="SAM" id="Phobius"/>
    </source>
</evidence>
<organism evidence="3 4">
    <name type="scientific">Daphnia galeata</name>
    <dbReference type="NCBI Taxonomy" id="27404"/>
    <lineage>
        <taxon>Eukaryota</taxon>
        <taxon>Metazoa</taxon>
        <taxon>Ecdysozoa</taxon>
        <taxon>Arthropoda</taxon>
        <taxon>Crustacea</taxon>
        <taxon>Branchiopoda</taxon>
        <taxon>Diplostraca</taxon>
        <taxon>Cladocera</taxon>
        <taxon>Anomopoda</taxon>
        <taxon>Daphniidae</taxon>
        <taxon>Daphnia</taxon>
    </lineage>
</organism>
<dbReference type="SUPFAM" id="SSF48726">
    <property type="entry name" value="Immunoglobulin"/>
    <property type="match status" value="1"/>
</dbReference>
<proteinExistence type="predicted"/>
<gene>
    <name evidence="3" type="ORF">DGAL_LOCUS3368</name>
</gene>
<evidence type="ECO:0000313" key="4">
    <source>
        <dbReference type="Proteomes" id="UP000789390"/>
    </source>
</evidence>
<dbReference type="PROSITE" id="PS50835">
    <property type="entry name" value="IG_LIKE"/>
    <property type="match status" value="1"/>
</dbReference>
<keyword evidence="1" id="KW-1133">Transmembrane helix</keyword>
<feature type="domain" description="Ig-like" evidence="2">
    <location>
        <begin position="26"/>
        <end position="79"/>
    </location>
</feature>
<keyword evidence="1" id="KW-0472">Membrane</keyword>
<evidence type="ECO:0000313" key="3">
    <source>
        <dbReference type="EMBL" id="CAH0101068.1"/>
    </source>
</evidence>
<dbReference type="InterPro" id="IPR007110">
    <property type="entry name" value="Ig-like_dom"/>
</dbReference>
<evidence type="ECO:0000259" key="2">
    <source>
        <dbReference type="PROSITE" id="PS50835"/>
    </source>
</evidence>